<name>A0A0C2GHY2_9BILA</name>
<evidence type="ECO:0000256" key="1">
    <source>
        <dbReference type="PIRSR" id="PIRSR609283-1"/>
    </source>
</evidence>
<dbReference type="GO" id="GO:0045134">
    <property type="term" value="F:UDP phosphatase activity"/>
    <property type="evidence" value="ECO:0007669"/>
    <property type="project" value="TreeGrafter"/>
</dbReference>
<reference evidence="2 3" key="1">
    <citation type="submission" date="2013-12" db="EMBL/GenBank/DDBJ databases">
        <title>Draft genome of the parsitic nematode Ancylostoma duodenale.</title>
        <authorList>
            <person name="Mitreva M."/>
        </authorList>
    </citation>
    <scope>NUCLEOTIDE SEQUENCE [LARGE SCALE GENOMIC DNA]</scope>
    <source>
        <strain evidence="2 3">Zhejiang</strain>
    </source>
</reference>
<feature type="binding site" evidence="1">
    <location>
        <position position="65"/>
    </location>
    <ligand>
        <name>Ca(2+)</name>
        <dbReference type="ChEBI" id="CHEBI:29108"/>
    </ligand>
</feature>
<dbReference type="OrthoDB" id="25028at2759"/>
<evidence type="ECO:0000313" key="3">
    <source>
        <dbReference type="Proteomes" id="UP000054047"/>
    </source>
</evidence>
<feature type="binding site" evidence="1">
    <location>
        <position position="179"/>
    </location>
    <ligand>
        <name>Ca(2+)</name>
        <dbReference type="ChEBI" id="CHEBI:29108"/>
    </ligand>
</feature>
<gene>
    <name evidence="2" type="ORF">ANCDUO_13137</name>
</gene>
<dbReference type="InterPro" id="IPR036258">
    <property type="entry name" value="Apyrase_sf"/>
</dbReference>
<dbReference type="GO" id="GO:0030166">
    <property type="term" value="P:proteoglycan biosynthetic process"/>
    <property type="evidence" value="ECO:0007669"/>
    <property type="project" value="TreeGrafter"/>
</dbReference>
<feature type="binding site" evidence="1">
    <location>
        <position position="243"/>
    </location>
    <ligand>
        <name>Ca(2+)</name>
        <dbReference type="ChEBI" id="CHEBI:29108"/>
    </ligand>
</feature>
<proteinExistence type="predicted"/>
<accession>A0A0C2GHY2</accession>
<dbReference type="EMBL" id="KN735404">
    <property type="protein sequence ID" value="KIH56681.1"/>
    <property type="molecule type" value="Genomic_DNA"/>
</dbReference>
<dbReference type="PANTHER" id="PTHR13023:SF2">
    <property type="entry name" value="SOLUBLE CALCIUM-ACTIVATED NUCLEOTIDASE 1"/>
    <property type="match status" value="1"/>
</dbReference>
<dbReference type="Proteomes" id="UP000054047">
    <property type="component" value="Unassembled WGS sequence"/>
</dbReference>
<dbReference type="PANTHER" id="PTHR13023">
    <property type="entry name" value="APYRASE"/>
    <property type="match status" value="1"/>
</dbReference>
<dbReference type="SUPFAM" id="SSF101887">
    <property type="entry name" value="Apyrase"/>
    <property type="match status" value="1"/>
</dbReference>
<dbReference type="AlphaFoldDB" id="A0A0C2GHY2"/>
<sequence>MLVVSDMYESQVKSANSKWYAIARKGKLTLAADNTTAKVDWVKGSEKNITAEPELYYSGEAMDLSNPVLYDGQPLYPDDKTGMVYVIWRNEAIPFVSLNSGSGNTTEGMKVKWLTIKKNRVYVGGHGAEFRNGTGDQDSTCIKTINRKGKVRSEDWTEMFSRIQWGAGYRAPYSYLTHEAVQWSETLQIWLFLPRKASQTPYVKREDETKGSNILIRGNKDLSKFITAYIGGKNVKHPDRGFAAFDFIPGTEDRLIVAIKTKEVQDSDPESYITVFGINGIVLLEDQKLEGNFKFEKIYFV</sequence>
<dbReference type="GO" id="GO:0004382">
    <property type="term" value="F:GDP phosphatase activity"/>
    <property type="evidence" value="ECO:0007669"/>
    <property type="project" value="TreeGrafter"/>
</dbReference>
<dbReference type="InterPro" id="IPR009283">
    <property type="entry name" value="Apyrase"/>
</dbReference>
<evidence type="ECO:0000313" key="2">
    <source>
        <dbReference type="EMBL" id="KIH56681.1"/>
    </source>
</evidence>
<dbReference type="Gene3D" id="2.120.10.100">
    <property type="entry name" value="Apyrase"/>
    <property type="match status" value="1"/>
</dbReference>
<organism evidence="2 3">
    <name type="scientific">Ancylostoma duodenale</name>
    <dbReference type="NCBI Taxonomy" id="51022"/>
    <lineage>
        <taxon>Eukaryota</taxon>
        <taxon>Metazoa</taxon>
        <taxon>Ecdysozoa</taxon>
        <taxon>Nematoda</taxon>
        <taxon>Chromadorea</taxon>
        <taxon>Rhabditida</taxon>
        <taxon>Rhabditina</taxon>
        <taxon>Rhabditomorpha</taxon>
        <taxon>Strongyloidea</taxon>
        <taxon>Ancylostomatidae</taxon>
        <taxon>Ancylostomatinae</taxon>
        <taxon>Ancylostoma</taxon>
    </lineage>
</organism>
<dbReference type="Pfam" id="PF06079">
    <property type="entry name" value="Apyrase"/>
    <property type="match status" value="1"/>
</dbReference>
<keyword evidence="3" id="KW-1185">Reference proteome</keyword>
<comment type="cofactor">
    <cofactor evidence="1">
        <name>Ca(2+)</name>
        <dbReference type="ChEBI" id="CHEBI:29108"/>
    </cofactor>
</comment>
<keyword evidence="1" id="KW-0106">Calcium</keyword>
<protein>
    <submittedName>
        <fullName evidence="2">Apyrase</fullName>
    </submittedName>
</protein>
<dbReference type="GO" id="GO:0005509">
    <property type="term" value="F:calcium ion binding"/>
    <property type="evidence" value="ECO:0007669"/>
    <property type="project" value="InterPro"/>
</dbReference>
<keyword evidence="1" id="KW-0479">Metal-binding</keyword>
<feature type="binding site" evidence="1">
    <location>
        <position position="296"/>
    </location>
    <ligand>
        <name>Ca(2+)</name>
        <dbReference type="ChEBI" id="CHEBI:29108"/>
    </ligand>
</feature>